<evidence type="ECO:0000313" key="1">
    <source>
        <dbReference type="EMBL" id="MCM6773960.1"/>
    </source>
</evidence>
<proteinExistence type="predicted"/>
<comment type="caution">
    <text evidence="1">The sequence shown here is derived from an EMBL/GenBank/DDBJ whole genome shotgun (WGS) entry which is preliminary data.</text>
</comment>
<dbReference type="RefSeq" id="WP_251911076.1">
    <property type="nucleotide sequence ID" value="NZ_JAMRXG010000004.1"/>
</dbReference>
<dbReference type="AlphaFoldDB" id="A0A9X2E5C9"/>
<accession>A0A9X2E5C9</accession>
<dbReference type="Proteomes" id="UP001139157">
    <property type="component" value="Unassembled WGS sequence"/>
</dbReference>
<reference evidence="1" key="1">
    <citation type="submission" date="2022-06" db="EMBL/GenBank/DDBJ databases">
        <title>Novel species in genus nocardia.</title>
        <authorList>
            <person name="Li F."/>
        </authorList>
    </citation>
    <scope>NUCLEOTIDE SEQUENCE</scope>
    <source>
        <strain evidence="1">CDC141</strain>
    </source>
</reference>
<protein>
    <submittedName>
        <fullName evidence="1">Uncharacterized protein</fullName>
    </submittedName>
</protein>
<organism evidence="1 2">
    <name type="scientific">Nocardia pulmonis</name>
    <dbReference type="NCBI Taxonomy" id="2951408"/>
    <lineage>
        <taxon>Bacteria</taxon>
        <taxon>Bacillati</taxon>
        <taxon>Actinomycetota</taxon>
        <taxon>Actinomycetes</taxon>
        <taxon>Mycobacteriales</taxon>
        <taxon>Nocardiaceae</taxon>
        <taxon>Nocardia</taxon>
    </lineage>
</organism>
<keyword evidence="2" id="KW-1185">Reference proteome</keyword>
<gene>
    <name evidence="1" type="ORF">NDR86_10800</name>
</gene>
<dbReference type="EMBL" id="JAMRXG010000004">
    <property type="protein sequence ID" value="MCM6773960.1"/>
    <property type="molecule type" value="Genomic_DNA"/>
</dbReference>
<evidence type="ECO:0000313" key="2">
    <source>
        <dbReference type="Proteomes" id="UP001139157"/>
    </source>
</evidence>
<name>A0A9X2E5C9_9NOCA</name>
<sequence>MRDEDKPRLGQIRRETVAALDFLRWHSQIGKVLSRYLLELPEPEAERNAANIVFRSPEVIDWAAATYALAEHEERPTLPTEVLNADGCRVFGNGTKRGWRGAALAVCCEHEMALDVLAALADGTGEPLCVLLEAELSTFAAAQPAVRVTIGSFRHG</sequence>